<reference evidence="2" key="2">
    <citation type="submission" date="2025-08" db="UniProtKB">
        <authorList>
            <consortium name="RefSeq"/>
        </authorList>
    </citation>
    <scope>IDENTIFICATION</scope>
    <source>
        <tissue evidence="2">Leaf</tissue>
    </source>
</reference>
<accession>A0ABM1RA96</accession>
<reference evidence="1" key="1">
    <citation type="journal article" date="2014" name="Nat. Commun.">
        <title>The emerging biofuel crop Camelina sativa retains a highly undifferentiated hexaploid genome structure.</title>
        <authorList>
            <person name="Kagale S."/>
            <person name="Koh C."/>
            <person name="Nixon J."/>
            <person name="Bollina V."/>
            <person name="Clarke W.E."/>
            <person name="Tuteja R."/>
            <person name="Spillane C."/>
            <person name="Robinson S.J."/>
            <person name="Links M.G."/>
            <person name="Clarke C."/>
            <person name="Higgins E.E."/>
            <person name="Huebert T."/>
            <person name="Sharpe A.G."/>
            <person name="Parkin I.A."/>
        </authorList>
    </citation>
    <scope>NUCLEOTIDE SEQUENCE [LARGE SCALE GENOMIC DNA]</scope>
    <source>
        <strain evidence="1">cv. DH55</strain>
    </source>
</reference>
<sequence length="89" mass="10148">MGAFPEGKKIPVDVLINMLVEIRDLEDATAFDVLVNFANGNLFTLVKDPTFIAMHTSYYDIFVTQHDVLRDVALHLSNRGKVSRRERLK</sequence>
<name>A0ABM1RA96_CAMSA</name>
<dbReference type="GeneID" id="104763012"/>
<dbReference type="Proteomes" id="UP000694864">
    <property type="component" value="Chromosome 18"/>
</dbReference>
<evidence type="ECO:0000313" key="2">
    <source>
        <dbReference type="RefSeq" id="XP_019095934.1"/>
    </source>
</evidence>
<dbReference type="Gene3D" id="1.10.10.10">
    <property type="entry name" value="Winged helix-like DNA-binding domain superfamily/Winged helix DNA-binding domain"/>
    <property type="match status" value="1"/>
</dbReference>
<organism evidence="1 2">
    <name type="scientific">Camelina sativa</name>
    <name type="common">False flax</name>
    <name type="synonym">Myagrum sativum</name>
    <dbReference type="NCBI Taxonomy" id="90675"/>
    <lineage>
        <taxon>Eukaryota</taxon>
        <taxon>Viridiplantae</taxon>
        <taxon>Streptophyta</taxon>
        <taxon>Embryophyta</taxon>
        <taxon>Tracheophyta</taxon>
        <taxon>Spermatophyta</taxon>
        <taxon>Magnoliopsida</taxon>
        <taxon>eudicotyledons</taxon>
        <taxon>Gunneridae</taxon>
        <taxon>Pentapetalae</taxon>
        <taxon>rosids</taxon>
        <taxon>malvids</taxon>
        <taxon>Brassicales</taxon>
        <taxon>Brassicaceae</taxon>
        <taxon>Camelineae</taxon>
        <taxon>Camelina</taxon>
    </lineage>
</organism>
<proteinExistence type="predicted"/>
<protein>
    <submittedName>
        <fullName evidence="2">Disease resistance protein At5g47280</fullName>
    </submittedName>
</protein>
<evidence type="ECO:0000313" key="1">
    <source>
        <dbReference type="Proteomes" id="UP000694864"/>
    </source>
</evidence>
<keyword evidence="1" id="KW-1185">Reference proteome</keyword>
<gene>
    <name evidence="2" type="primary">LOC104763012</name>
</gene>
<dbReference type="RefSeq" id="XP_019095934.1">
    <property type="nucleotide sequence ID" value="XM_019240389.1"/>
</dbReference>
<dbReference type="InterPro" id="IPR036388">
    <property type="entry name" value="WH-like_DNA-bd_sf"/>
</dbReference>